<dbReference type="SFLD" id="SFLDG01129">
    <property type="entry name" value="C1.5:_HAD__Beta-PGM__Phosphata"/>
    <property type="match status" value="1"/>
</dbReference>
<accession>A0ABN1F5E7</accession>
<dbReference type="InterPro" id="IPR023214">
    <property type="entry name" value="HAD_sf"/>
</dbReference>
<dbReference type="PANTHER" id="PTHR12725">
    <property type="entry name" value="HALOACID DEHALOGENASE-LIKE HYDROLASE"/>
    <property type="match status" value="1"/>
</dbReference>
<dbReference type="Proteomes" id="UP001499951">
    <property type="component" value="Unassembled WGS sequence"/>
</dbReference>
<dbReference type="SFLD" id="SFLDG01132">
    <property type="entry name" value="C1.5.3:_5'-Nucleotidase_Like"/>
    <property type="match status" value="1"/>
</dbReference>
<proteinExistence type="predicted"/>
<dbReference type="Gene3D" id="1.10.150.450">
    <property type="match status" value="1"/>
</dbReference>
<dbReference type="Pfam" id="PF00702">
    <property type="entry name" value="Hydrolase"/>
    <property type="match status" value="1"/>
</dbReference>
<reference evidence="1 2" key="1">
    <citation type="journal article" date="2019" name="Int. J. Syst. Evol. Microbiol.">
        <title>The Global Catalogue of Microorganisms (GCM) 10K type strain sequencing project: providing services to taxonomists for standard genome sequencing and annotation.</title>
        <authorList>
            <consortium name="The Broad Institute Genomics Platform"/>
            <consortium name="The Broad Institute Genome Sequencing Center for Infectious Disease"/>
            <person name="Wu L."/>
            <person name="Ma J."/>
        </authorList>
    </citation>
    <scope>NUCLEOTIDE SEQUENCE [LARGE SCALE GENOMIC DNA]</scope>
    <source>
        <strain evidence="1 2">JCM 15089</strain>
    </source>
</reference>
<dbReference type="PANTHER" id="PTHR12725:SF117">
    <property type="entry name" value="HALOACID DEHALOGENASE-LIKE HYDROLASE"/>
    <property type="match status" value="1"/>
</dbReference>
<sequence length="248" mass="27961">MLMGREGAGPVIDSIAHEAGPPATAPDFRHVETWIFDLDNTLYHADSNLFAQIESRMTEFIAHRLDVHPGEAYTLQHFYFRSYGSTLRGLMECDHVDPDEFLNYVHDVDLSPLHPEPALRPALERLTGRRAVFTNGSRDHAERVLKQIGLDGLWADIWDIHTIGFVPKPRPEAYDRIVAAGGFDPHAAAMFEDTARNLVPAHALGMTTVFIRSDTRWSIQGPQVSATPRQNFSYEIDDLADFLQTIRL</sequence>
<dbReference type="NCBIfam" id="TIGR01509">
    <property type="entry name" value="HAD-SF-IA-v3"/>
    <property type="match status" value="1"/>
</dbReference>
<name>A0ABN1F5E7_9PROT</name>
<evidence type="ECO:0000313" key="1">
    <source>
        <dbReference type="EMBL" id="GAA0582587.1"/>
    </source>
</evidence>
<comment type="caution">
    <text evidence="1">The sequence shown here is derived from an EMBL/GenBank/DDBJ whole genome shotgun (WGS) entry which is preliminary data.</text>
</comment>
<dbReference type="NCBIfam" id="TIGR01993">
    <property type="entry name" value="Pyr-5-nucltdase"/>
    <property type="match status" value="1"/>
</dbReference>
<dbReference type="Gene3D" id="3.40.50.1000">
    <property type="entry name" value="HAD superfamily/HAD-like"/>
    <property type="match status" value="1"/>
</dbReference>
<organism evidence="1 2">
    <name type="scientific">Rhizomicrobium electricum</name>
    <dbReference type="NCBI Taxonomy" id="480070"/>
    <lineage>
        <taxon>Bacteria</taxon>
        <taxon>Pseudomonadati</taxon>
        <taxon>Pseudomonadota</taxon>
        <taxon>Alphaproteobacteria</taxon>
        <taxon>Micropepsales</taxon>
        <taxon>Micropepsaceae</taxon>
        <taxon>Rhizomicrobium</taxon>
    </lineage>
</organism>
<protein>
    <submittedName>
        <fullName evidence="1">Pyrimidine 5'-nucleotidase</fullName>
    </submittedName>
</protein>
<keyword evidence="2" id="KW-1185">Reference proteome</keyword>
<dbReference type="SFLD" id="SFLDS00003">
    <property type="entry name" value="Haloacid_Dehalogenase"/>
    <property type="match status" value="1"/>
</dbReference>
<dbReference type="InterPro" id="IPR010237">
    <property type="entry name" value="Pyr-5-nucltdase"/>
</dbReference>
<dbReference type="EMBL" id="BAAADD010000009">
    <property type="protein sequence ID" value="GAA0582587.1"/>
    <property type="molecule type" value="Genomic_DNA"/>
</dbReference>
<gene>
    <name evidence="1" type="ORF">GCM10008942_34390</name>
</gene>
<dbReference type="InterPro" id="IPR006439">
    <property type="entry name" value="HAD-SF_hydro_IA"/>
</dbReference>
<dbReference type="InterPro" id="IPR036412">
    <property type="entry name" value="HAD-like_sf"/>
</dbReference>
<dbReference type="SUPFAM" id="SSF56784">
    <property type="entry name" value="HAD-like"/>
    <property type="match status" value="1"/>
</dbReference>
<evidence type="ECO:0000313" key="2">
    <source>
        <dbReference type="Proteomes" id="UP001499951"/>
    </source>
</evidence>